<organism evidence="2 3">
    <name type="scientific">Mycobacterium tuberculosis</name>
    <dbReference type="NCBI Taxonomy" id="1773"/>
    <lineage>
        <taxon>Bacteria</taxon>
        <taxon>Bacillati</taxon>
        <taxon>Actinomycetota</taxon>
        <taxon>Actinomycetes</taxon>
        <taxon>Mycobacteriales</taxon>
        <taxon>Mycobacteriaceae</taxon>
        <taxon>Mycobacterium</taxon>
        <taxon>Mycobacterium tuberculosis complex</taxon>
    </lineage>
</organism>
<dbReference type="EMBL" id="CNFT01001440">
    <property type="protein sequence ID" value="CKT29892.1"/>
    <property type="molecule type" value="Genomic_DNA"/>
</dbReference>
<sequence length="124" mass="13003">MHVGEFVLDGLIRADRPAELRALFGVVDGGLQQRLPGADQLCGGGQRPELIGARHYVFRGPPGLAGCRHLIQPPAGVDGPVAITRRPFGDAAIAREQYQPGGVGVDGARNPRRHGHGGDELTGS</sequence>
<gene>
    <name evidence="2" type="ORF">ERS027659_04218</name>
</gene>
<name>A0A655AMS8_MYCTX</name>
<dbReference type="Proteomes" id="UP000050164">
    <property type="component" value="Unassembled WGS sequence"/>
</dbReference>
<accession>A0A655AMS8</accession>
<evidence type="ECO:0000313" key="3">
    <source>
        <dbReference type="Proteomes" id="UP000050164"/>
    </source>
</evidence>
<evidence type="ECO:0000256" key="1">
    <source>
        <dbReference type="SAM" id="MobiDB-lite"/>
    </source>
</evidence>
<feature type="region of interest" description="Disordered" evidence="1">
    <location>
        <begin position="99"/>
        <end position="124"/>
    </location>
</feature>
<evidence type="ECO:0000313" key="2">
    <source>
        <dbReference type="EMBL" id="CKT29892.1"/>
    </source>
</evidence>
<proteinExistence type="predicted"/>
<protein>
    <submittedName>
        <fullName evidence="2">Uncharacterized protein</fullName>
    </submittedName>
</protein>
<dbReference type="AlphaFoldDB" id="A0A655AMS8"/>
<reference evidence="2 3" key="1">
    <citation type="submission" date="2015-03" db="EMBL/GenBank/DDBJ databases">
        <authorList>
            <consortium name="Pathogen Informatics"/>
        </authorList>
    </citation>
    <scope>NUCLEOTIDE SEQUENCE [LARGE SCALE GENOMIC DNA]</scope>
    <source>
        <strain evidence="2 3">Bir 185</strain>
    </source>
</reference>